<feature type="domain" description="N-acetyltransferase" evidence="2">
    <location>
        <begin position="1"/>
        <end position="132"/>
    </location>
</feature>
<keyword evidence="4" id="KW-1185">Reference proteome</keyword>
<gene>
    <name evidence="3" type="ORF">G3T16_04935</name>
</gene>
<dbReference type="PANTHER" id="PTHR13947">
    <property type="entry name" value="GNAT FAMILY N-ACETYLTRANSFERASE"/>
    <property type="match status" value="1"/>
</dbReference>
<dbReference type="InterPro" id="IPR016181">
    <property type="entry name" value="Acyl_CoA_acyltransferase"/>
</dbReference>
<dbReference type="PANTHER" id="PTHR13947:SF37">
    <property type="entry name" value="LD18367P"/>
    <property type="match status" value="1"/>
</dbReference>
<name>A0A6C0UA02_9GAMM</name>
<accession>A0A6C0UA02</accession>
<dbReference type="PROSITE" id="PS51186">
    <property type="entry name" value="GNAT"/>
    <property type="match status" value="1"/>
</dbReference>
<evidence type="ECO:0000313" key="4">
    <source>
        <dbReference type="Proteomes" id="UP000477680"/>
    </source>
</evidence>
<protein>
    <submittedName>
        <fullName evidence="3">GNAT family N-acetyltransferase</fullName>
    </submittedName>
</protein>
<dbReference type="Pfam" id="PF13508">
    <property type="entry name" value="Acetyltransf_7"/>
    <property type="match status" value="1"/>
</dbReference>
<evidence type="ECO:0000259" key="2">
    <source>
        <dbReference type="PROSITE" id="PS51186"/>
    </source>
</evidence>
<dbReference type="Proteomes" id="UP000477680">
    <property type="component" value="Chromosome"/>
</dbReference>
<dbReference type="KEGG" id="kim:G3T16_04935"/>
<keyword evidence="1 3" id="KW-0808">Transferase</keyword>
<organism evidence="3 4">
    <name type="scientific">Kineobactrum salinum</name>
    <dbReference type="NCBI Taxonomy" id="2708301"/>
    <lineage>
        <taxon>Bacteria</taxon>
        <taxon>Pseudomonadati</taxon>
        <taxon>Pseudomonadota</taxon>
        <taxon>Gammaproteobacteria</taxon>
        <taxon>Cellvibrionales</taxon>
        <taxon>Halieaceae</taxon>
        <taxon>Kineobactrum</taxon>
    </lineage>
</organism>
<dbReference type="CDD" id="cd04301">
    <property type="entry name" value="NAT_SF"/>
    <property type="match status" value="1"/>
</dbReference>
<dbReference type="SUPFAM" id="SSF55729">
    <property type="entry name" value="Acyl-CoA N-acyltransferases (Nat)"/>
    <property type="match status" value="1"/>
</dbReference>
<evidence type="ECO:0000256" key="1">
    <source>
        <dbReference type="ARBA" id="ARBA00022679"/>
    </source>
</evidence>
<evidence type="ECO:0000313" key="3">
    <source>
        <dbReference type="EMBL" id="QIB67545.1"/>
    </source>
</evidence>
<dbReference type="AlphaFoldDB" id="A0A6C0UA02"/>
<dbReference type="GO" id="GO:0008080">
    <property type="term" value="F:N-acetyltransferase activity"/>
    <property type="evidence" value="ECO:0007669"/>
    <property type="project" value="InterPro"/>
</dbReference>
<proteinExistence type="predicted"/>
<dbReference type="Gene3D" id="3.40.630.30">
    <property type="match status" value="1"/>
</dbReference>
<dbReference type="EMBL" id="CP048711">
    <property type="protein sequence ID" value="QIB67545.1"/>
    <property type="molecule type" value="Genomic_DNA"/>
</dbReference>
<reference evidence="3 4" key="1">
    <citation type="submission" date="2020-02" db="EMBL/GenBank/DDBJ databases">
        <title>Genome sequencing for Kineobactrum sp. M2.</title>
        <authorList>
            <person name="Park S.-J."/>
        </authorList>
    </citation>
    <scope>NUCLEOTIDE SEQUENCE [LARGE SCALE GENOMIC DNA]</scope>
    <source>
        <strain evidence="3 4">M2</strain>
    </source>
</reference>
<dbReference type="InterPro" id="IPR050769">
    <property type="entry name" value="NAT_camello-type"/>
</dbReference>
<dbReference type="InterPro" id="IPR000182">
    <property type="entry name" value="GNAT_dom"/>
</dbReference>
<sequence length="132" mass="14768">MFSLEATDVAMLEDPVAKVIAPGGKIWFARHPQHGVVGTCALLKQEAGVYELTKMGVTESARGLKVGEQLLQYVLARAGQMNMQCLFLLTNRRCEAAIHLYEKNGFRHCEDIMQRFGSAYERCNVAMRYVGI</sequence>